<dbReference type="PROSITE" id="PS50800">
    <property type="entry name" value="SAP"/>
    <property type="match status" value="1"/>
</dbReference>
<evidence type="ECO:0000256" key="3">
    <source>
        <dbReference type="ARBA" id="ARBA00010288"/>
    </source>
</evidence>
<dbReference type="GO" id="GO:0005789">
    <property type="term" value="C:endoplasmic reticulum membrane"/>
    <property type="evidence" value="ECO:0007669"/>
    <property type="project" value="UniProtKB-SubCell"/>
</dbReference>
<feature type="transmembrane region" description="Helical" evidence="10">
    <location>
        <begin position="193"/>
        <end position="210"/>
    </location>
</feature>
<dbReference type="Pfam" id="PF04506">
    <property type="entry name" value="Rft-1"/>
    <property type="match status" value="1"/>
</dbReference>
<feature type="region of interest" description="Disordered" evidence="11">
    <location>
        <begin position="113"/>
        <end position="150"/>
    </location>
</feature>
<dbReference type="SMART" id="SM00513">
    <property type="entry name" value="SAP"/>
    <property type="match status" value="1"/>
</dbReference>
<evidence type="ECO:0000259" key="12">
    <source>
        <dbReference type="PROSITE" id="PS50800"/>
    </source>
</evidence>
<organism evidence="13 14">
    <name type="scientific">Candolleomyces aberdarensis</name>
    <dbReference type="NCBI Taxonomy" id="2316362"/>
    <lineage>
        <taxon>Eukaryota</taxon>
        <taxon>Fungi</taxon>
        <taxon>Dikarya</taxon>
        <taxon>Basidiomycota</taxon>
        <taxon>Agaricomycotina</taxon>
        <taxon>Agaricomycetes</taxon>
        <taxon>Agaricomycetidae</taxon>
        <taxon>Agaricales</taxon>
        <taxon>Agaricineae</taxon>
        <taxon>Psathyrellaceae</taxon>
        <taxon>Candolleomyces</taxon>
    </lineage>
</organism>
<dbReference type="GO" id="GO:0034203">
    <property type="term" value="P:glycolipid translocation"/>
    <property type="evidence" value="ECO:0007669"/>
    <property type="project" value="TreeGrafter"/>
</dbReference>
<keyword evidence="5 10" id="KW-0256">Endoplasmic reticulum</keyword>
<evidence type="ECO:0000256" key="11">
    <source>
        <dbReference type="SAM" id="MobiDB-lite"/>
    </source>
</evidence>
<feature type="compositionally biased region" description="Polar residues" evidence="11">
    <location>
        <begin position="119"/>
        <end position="132"/>
    </location>
</feature>
<comment type="subcellular location">
    <subcellularLocation>
        <location evidence="1 10">Endoplasmic reticulum membrane</location>
        <topology evidence="1 10">Multi-pass membrane protein</topology>
    </subcellularLocation>
</comment>
<sequence>MAPVQYAGALQPKKKSELQEIATALRLSDQGTKEELQARIKKHLDANSALEEDARFAGLYGRRKRTGSVQPQLAPPQSTRAEKPRSSNRVAGLDPIRETTPVKDLRAVSSFLKQPPSPVASTPQQSPRQQDIPTTPSSLPPLPPSPAKSIIEHLPKPADVRAVVQRLQTQELLPHGTEFLEATRTFLSNSRNIWTVTALFELLTIIYTVVPWKYAQLPLSAKGESTLSLPYPPASVFQTSTFWLVLLHWAIPTLVIPSFIGNLISFNPSQPSARPQEPTQPVIPFDPLTAAIARLAVSAAYPYASLSATEHVHGLDVLGYNLRFYNALVGLGFAFAEAIQGAPRLFAKTLLFSRLFTSVLNQALVRLASPSAFGTASIQFELVLSTILFLSREGVRNAILRSKTTAGKEDGEGDERVKQLNLTFIPALLGVPLAVGTTLVYLAFASEEVKRQPHLTVAVALYAGAAVVELLSEPMHNRAMLELKTNVRVRAEGLGITAKSFVTFLVLFVDARRGQDTLALVAFALGQLAYAVVVFGHYAKTFGVPWVKKPKAAQSGYFDSALLNLSVTMTFQSVIKHVLTEGDKLLLTFYSPLEDQGGYAIAANYGSLLARIVFQPLEETLRVFFSRLLTSQKKQDYQQAADALTALLSVQITISRYLATSASRVLGAWVYYIPVLALNGGLEAFLSSAASTKDLNRQSR</sequence>
<dbReference type="InterPro" id="IPR007594">
    <property type="entry name" value="RFT1"/>
</dbReference>
<feature type="transmembrane region" description="Helical" evidence="10">
    <location>
        <begin position="455"/>
        <end position="472"/>
    </location>
</feature>
<evidence type="ECO:0000256" key="7">
    <source>
        <dbReference type="ARBA" id="ARBA00023136"/>
    </source>
</evidence>
<dbReference type="EMBL" id="SDEE01000824">
    <property type="protein sequence ID" value="RXW13816.1"/>
    <property type="molecule type" value="Genomic_DNA"/>
</dbReference>
<evidence type="ECO:0000313" key="14">
    <source>
        <dbReference type="Proteomes" id="UP000290288"/>
    </source>
</evidence>
<dbReference type="AlphaFoldDB" id="A0A4Q2D5N3"/>
<reference evidence="13 14" key="1">
    <citation type="submission" date="2019-01" db="EMBL/GenBank/DDBJ databases">
        <title>Draft genome sequence of Psathyrella aberdarensis IHI B618.</title>
        <authorList>
            <person name="Buettner E."/>
            <person name="Kellner H."/>
        </authorList>
    </citation>
    <scope>NUCLEOTIDE SEQUENCE [LARGE SCALE GENOMIC DNA]</scope>
    <source>
        <strain evidence="13 14">IHI B618</strain>
    </source>
</reference>
<evidence type="ECO:0000256" key="2">
    <source>
        <dbReference type="ARBA" id="ARBA00004922"/>
    </source>
</evidence>
<evidence type="ECO:0000256" key="1">
    <source>
        <dbReference type="ARBA" id="ARBA00004477"/>
    </source>
</evidence>
<evidence type="ECO:0000256" key="5">
    <source>
        <dbReference type="ARBA" id="ARBA00022824"/>
    </source>
</evidence>
<evidence type="ECO:0000313" key="13">
    <source>
        <dbReference type="EMBL" id="RXW13816.1"/>
    </source>
</evidence>
<dbReference type="InterPro" id="IPR003034">
    <property type="entry name" value="SAP_dom"/>
</dbReference>
<feature type="transmembrane region" description="Helical" evidence="10">
    <location>
        <begin position="422"/>
        <end position="443"/>
    </location>
</feature>
<dbReference type="GO" id="GO:0006488">
    <property type="term" value="P:dolichol-linked oligosaccharide biosynthetic process"/>
    <property type="evidence" value="ECO:0007669"/>
    <property type="project" value="InterPro"/>
</dbReference>
<keyword evidence="4 10" id="KW-0812">Transmembrane</keyword>
<feature type="compositionally biased region" description="Polar residues" evidence="11">
    <location>
        <begin position="67"/>
        <end position="79"/>
    </location>
</feature>
<dbReference type="Pfam" id="PF18953">
    <property type="entry name" value="SAP_new25"/>
    <property type="match status" value="1"/>
</dbReference>
<keyword evidence="10" id="KW-0813">Transport</keyword>
<evidence type="ECO:0000256" key="10">
    <source>
        <dbReference type="RuleBase" id="RU365067"/>
    </source>
</evidence>
<keyword evidence="6 10" id="KW-1133">Transmembrane helix</keyword>
<dbReference type="PANTHER" id="PTHR13117:SF5">
    <property type="entry name" value="PROTEIN RFT1 HOMOLOG"/>
    <property type="match status" value="1"/>
</dbReference>
<name>A0A4Q2D5N3_9AGAR</name>
<comment type="similarity">
    <text evidence="3 10">Belongs to the RFT1 family.</text>
</comment>
<dbReference type="OrthoDB" id="5569309at2759"/>
<evidence type="ECO:0000256" key="8">
    <source>
        <dbReference type="ARBA" id="ARBA00044793"/>
    </source>
</evidence>
<accession>A0A4Q2D5N3</accession>
<feature type="domain" description="SAP" evidence="12">
    <location>
        <begin position="10"/>
        <end position="44"/>
    </location>
</feature>
<dbReference type="PANTHER" id="PTHR13117">
    <property type="entry name" value="ENDOPLASMIC RETICULUM MULTISPAN TRANSMEMBRANE PROTEIN-RELATED"/>
    <property type="match status" value="1"/>
</dbReference>
<comment type="function">
    <text evidence="9 10">Intramembrane glycolipid transporter that operates in the biosynthetic pathway of dolichol-linked oligosaccharides, the glycan precursors employed in protein asparagine (N)-glycosylation. The sequential addition of sugars to dolichol pyrophosphate produces dolichol-linked oligosaccharides containing fourteen sugars, including two GlcNAcs, nine mannoses and three glucoses. Once assembled, the oligosaccharide is transferred from the lipid to nascent proteins by oligosaccharyltransferases. The assembly of dolichol-linked oligosaccharides begins on the cytosolic side of the endoplasmic reticulum membrane and finishes in its lumen. RFT1 could mediate the translocation of the cytosolically oriented intermediate DolPP-GlcNAc2Man5, produced by ALG11, into the ER lumen where dolichol-linked oligosaccharides assembly continues. However, the intramembrane lipid transporter activity could not be confirmed in vitro.</text>
</comment>
<comment type="pathway">
    <text evidence="2">Protein modification; protein glycosylation.</text>
</comment>
<dbReference type="STRING" id="2316362.A0A4Q2D5N3"/>
<comment type="caution">
    <text evidence="13">The sequence shown here is derived from an EMBL/GenBank/DDBJ whole genome shotgun (WGS) entry which is preliminary data.</text>
</comment>
<feature type="transmembrane region" description="Helical" evidence="10">
    <location>
        <begin position="242"/>
        <end position="264"/>
    </location>
</feature>
<evidence type="ECO:0000256" key="4">
    <source>
        <dbReference type="ARBA" id="ARBA00022692"/>
    </source>
</evidence>
<feature type="transmembrane region" description="Helical" evidence="10">
    <location>
        <begin position="671"/>
        <end position="690"/>
    </location>
</feature>
<keyword evidence="14" id="KW-1185">Reference proteome</keyword>
<keyword evidence="7 10" id="KW-0472">Membrane</keyword>
<protein>
    <recommendedName>
        <fullName evidence="8 10">Man(5)GlcNAc(2)-PP-dolichol translocation protein RFT1</fullName>
    </recommendedName>
</protein>
<comment type="caution">
    <text evidence="10">Lacks conserved residue(s) required for the propagation of feature annotation.</text>
</comment>
<feature type="transmembrane region" description="Helical" evidence="10">
    <location>
        <begin position="493"/>
        <end position="511"/>
    </location>
</feature>
<feature type="region of interest" description="Disordered" evidence="11">
    <location>
        <begin position="59"/>
        <end position="99"/>
    </location>
</feature>
<evidence type="ECO:0000256" key="9">
    <source>
        <dbReference type="ARBA" id="ARBA00045912"/>
    </source>
</evidence>
<proteinExistence type="inferred from homology"/>
<feature type="transmembrane region" description="Helical" evidence="10">
    <location>
        <begin position="517"/>
        <end position="539"/>
    </location>
</feature>
<evidence type="ECO:0000256" key="6">
    <source>
        <dbReference type="ARBA" id="ARBA00022989"/>
    </source>
</evidence>
<gene>
    <name evidence="13" type="ORF">EST38_g12033</name>
</gene>
<dbReference type="Proteomes" id="UP000290288">
    <property type="component" value="Unassembled WGS sequence"/>
</dbReference>